<keyword evidence="2" id="KW-0378">Hydrolase</keyword>
<organism evidence="6 7">
    <name type="scientific">Zhongshania aliphaticivorans</name>
    <dbReference type="NCBI Taxonomy" id="1470434"/>
    <lineage>
        <taxon>Bacteria</taxon>
        <taxon>Pseudomonadati</taxon>
        <taxon>Pseudomonadota</taxon>
        <taxon>Gammaproteobacteria</taxon>
        <taxon>Cellvibrionales</taxon>
        <taxon>Spongiibacteraceae</taxon>
        <taxon>Zhongshania</taxon>
    </lineage>
</organism>
<evidence type="ECO:0000256" key="3">
    <source>
        <dbReference type="ARBA" id="ARBA00023004"/>
    </source>
</evidence>
<dbReference type="KEGG" id="zal:AZF00_00700"/>
<dbReference type="STRING" id="1470434.AZF00_00700"/>
<keyword evidence="3" id="KW-0408">Iron</keyword>
<dbReference type="CDD" id="cd07402">
    <property type="entry name" value="MPP_GpdQ"/>
    <property type="match status" value="1"/>
</dbReference>
<evidence type="ECO:0000256" key="2">
    <source>
        <dbReference type="ARBA" id="ARBA00022801"/>
    </source>
</evidence>
<dbReference type="SUPFAM" id="SSF56300">
    <property type="entry name" value="Metallo-dependent phosphatases"/>
    <property type="match status" value="1"/>
</dbReference>
<evidence type="ECO:0000313" key="7">
    <source>
        <dbReference type="Proteomes" id="UP000074119"/>
    </source>
</evidence>
<dbReference type="GO" id="GO:0046872">
    <property type="term" value="F:metal ion binding"/>
    <property type="evidence" value="ECO:0007669"/>
    <property type="project" value="UniProtKB-KW"/>
</dbReference>
<evidence type="ECO:0000259" key="5">
    <source>
        <dbReference type="Pfam" id="PF00149"/>
    </source>
</evidence>
<dbReference type="EMBL" id="CP014544">
    <property type="protein sequence ID" value="AMO66907.1"/>
    <property type="molecule type" value="Genomic_DNA"/>
</dbReference>
<dbReference type="NCBIfam" id="NF008359">
    <property type="entry name" value="PRK11148.1"/>
    <property type="match status" value="1"/>
</dbReference>
<accession>A0A127M121</accession>
<gene>
    <name evidence="6" type="ORF">AZF00_00700</name>
</gene>
<feature type="domain" description="Calcineurin-like phosphoesterase" evidence="5">
    <location>
        <begin position="14"/>
        <end position="198"/>
    </location>
</feature>
<dbReference type="RefSeq" id="WP_062382381.1">
    <property type="nucleotide sequence ID" value="NZ_CP014544.1"/>
</dbReference>
<comment type="similarity">
    <text evidence="4">Belongs to the cyclic nucleotide phosphodiesterase class-III family.</text>
</comment>
<keyword evidence="1" id="KW-0479">Metal-binding</keyword>
<dbReference type="Pfam" id="PF00149">
    <property type="entry name" value="Metallophos"/>
    <property type="match status" value="1"/>
</dbReference>
<dbReference type="Proteomes" id="UP000074119">
    <property type="component" value="Chromosome"/>
</dbReference>
<name>A0A127M121_9GAMM</name>
<proteinExistence type="inferred from homology"/>
<dbReference type="Gene3D" id="3.60.21.10">
    <property type="match status" value="1"/>
</dbReference>
<evidence type="ECO:0000256" key="4">
    <source>
        <dbReference type="ARBA" id="ARBA00025742"/>
    </source>
</evidence>
<dbReference type="InterPro" id="IPR029052">
    <property type="entry name" value="Metallo-depent_PP-like"/>
</dbReference>
<dbReference type="AlphaFoldDB" id="A0A127M121"/>
<sequence length="268" mass="29177">MKLPVQSNKAPLCVVQISDCHLGAELGDSLLGMDTDNSLEAVLQAVAEECPEIDVLVASGDLAAHGDASAYQRLAARLKGMAKQIVWLPGNHDNSELMQNIVGAQWMPSRIELGDWQLVFLNSAVPGQVCGNLAADQLAILADAARFDRPTLVFVHHHLQPVGCAWLDEQQIANADAVFAAIANKDQFKAIVCGHVHQQSEQLFQNIGLLSTPSTCVQFAPNSANFALDDCNPAYRRFWLGDKREFQTRVSRVKGVIFAVDNSARGYE</sequence>
<evidence type="ECO:0000313" key="6">
    <source>
        <dbReference type="EMBL" id="AMO66907.1"/>
    </source>
</evidence>
<reference evidence="6 7" key="1">
    <citation type="submission" date="2015-12" db="EMBL/GenBank/DDBJ databases">
        <authorList>
            <person name="Shamseldin A."/>
            <person name="Moawad H."/>
            <person name="Abd El-Rahim W.M."/>
            <person name="Sadowsky M.J."/>
        </authorList>
    </citation>
    <scope>NUCLEOTIDE SEQUENCE [LARGE SCALE GENOMIC DNA]</scope>
    <source>
        <strain evidence="6 7">SM2</strain>
    </source>
</reference>
<dbReference type="InterPro" id="IPR004843">
    <property type="entry name" value="Calcineurin-like_PHP"/>
</dbReference>
<dbReference type="GO" id="GO:0004112">
    <property type="term" value="F:cyclic-nucleotide phosphodiesterase activity"/>
    <property type="evidence" value="ECO:0007669"/>
    <property type="project" value="InterPro"/>
</dbReference>
<dbReference type="PANTHER" id="PTHR42988">
    <property type="entry name" value="PHOSPHOHYDROLASE"/>
    <property type="match status" value="1"/>
</dbReference>
<protein>
    <recommendedName>
        <fullName evidence="5">Calcineurin-like phosphoesterase domain-containing protein</fullName>
    </recommendedName>
</protein>
<dbReference type="InterPro" id="IPR026575">
    <property type="entry name" value="GpdQ/CpdA-like"/>
</dbReference>
<dbReference type="PANTHER" id="PTHR42988:SF2">
    <property type="entry name" value="CYCLIC NUCLEOTIDE PHOSPHODIESTERASE CBUA0032-RELATED"/>
    <property type="match status" value="1"/>
</dbReference>
<evidence type="ECO:0000256" key="1">
    <source>
        <dbReference type="ARBA" id="ARBA00022723"/>
    </source>
</evidence>
<dbReference type="InterPro" id="IPR050884">
    <property type="entry name" value="CNP_phosphodiesterase-III"/>
</dbReference>